<keyword evidence="15" id="KW-1185">Reference proteome</keyword>
<keyword evidence="11" id="KW-0407">Ion channel</keyword>
<evidence type="ECO:0000256" key="8">
    <source>
        <dbReference type="ARBA" id="ARBA00023170"/>
    </source>
</evidence>
<comment type="similarity">
    <text evidence="2">Belongs to the glutamate-gated ion channel (TC 1.A.10.1) family.</text>
</comment>
<evidence type="ECO:0000259" key="13">
    <source>
        <dbReference type="Pfam" id="PF00060"/>
    </source>
</evidence>
<name>A0AAW0UBI5_SCYPA</name>
<comment type="caution">
    <text evidence="14">The sequence shown here is derived from an EMBL/GenBank/DDBJ whole genome shotgun (WGS) entry which is preliminary data.</text>
</comment>
<keyword evidence="8" id="KW-0675">Receptor</keyword>
<accession>A0AAW0UBI5</accession>
<dbReference type="Gene3D" id="1.10.287.70">
    <property type="match status" value="1"/>
</dbReference>
<comment type="subcellular location">
    <subcellularLocation>
        <location evidence="1">Membrane</location>
        <topology evidence="1">Multi-pass membrane protein</topology>
    </subcellularLocation>
</comment>
<evidence type="ECO:0000256" key="11">
    <source>
        <dbReference type="ARBA" id="ARBA00023303"/>
    </source>
</evidence>
<evidence type="ECO:0000256" key="3">
    <source>
        <dbReference type="ARBA" id="ARBA00022448"/>
    </source>
</evidence>
<keyword evidence="4 12" id="KW-0812">Transmembrane</keyword>
<evidence type="ECO:0000256" key="9">
    <source>
        <dbReference type="ARBA" id="ARBA00023180"/>
    </source>
</evidence>
<protein>
    <recommendedName>
        <fullName evidence="13">Ionotropic glutamate receptor C-terminal domain-containing protein</fullName>
    </recommendedName>
</protein>
<proteinExistence type="inferred from homology"/>
<dbReference type="Proteomes" id="UP001487740">
    <property type="component" value="Unassembled WGS sequence"/>
</dbReference>
<evidence type="ECO:0000313" key="15">
    <source>
        <dbReference type="Proteomes" id="UP001487740"/>
    </source>
</evidence>
<evidence type="ECO:0000256" key="4">
    <source>
        <dbReference type="ARBA" id="ARBA00022692"/>
    </source>
</evidence>
<dbReference type="EMBL" id="JARAKH010000014">
    <property type="protein sequence ID" value="KAK8397156.1"/>
    <property type="molecule type" value="Genomic_DNA"/>
</dbReference>
<keyword evidence="5 12" id="KW-1133">Transmembrane helix</keyword>
<dbReference type="PANTHER" id="PTHR18966">
    <property type="entry name" value="IONOTROPIC GLUTAMATE RECEPTOR"/>
    <property type="match status" value="1"/>
</dbReference>
<dbReference type="InterPro" id="IPR015683">
    <property type="entry name" value="Ionotropic_Glu_rcpt"/>
</dbReference>
<reference evidence="14 15" key="1">
    <citation type="submission" date="2023-03" db="EMBL/GenBank/DDBJ databases">
        <title>High-quality genome of Scylla paramamosain provides insights in environmental adaptation.</title>
        <authorList>
            <person name="Zhang L."/>
        </authorList>
    </citation>
    <scope>NUCLEOTIDE SEQUENCE [LARGE SCALE GENOMIC DNA]</scope>
    <source>
        <strain evidence="14">LZ_2023a</strain>
        <tissue evidence="14">Muscle</tissue>
    </source>
</reference>
<feature type="transmembrane region" description="Helical" evidence="12">
    <location>
        <begin position="6"/>
        <end position="22"/>
    </location>
</feature>
<keyword evidence="6" id="KW-0406">Ion transport</keyword>
<dbReference type="GO" id="GO:0016020">
    <property type="term" value="C:membrane"/>
    <property type="evidence" value="ECO:0007669"/>
    <property type="project" value="UniProtKB-SubCell"/>
</dbReference>
<dbReference type="Pfam" id="PF00060">
    <property type="entry name" value="Lig_chan"/>
    <property type="match status" value="1"/>
</dbReference>
<evidence type="ECO:0000256" key="1">
    <source>
        <dbReference type="ARBA" id="ARBA00004141"/>
    </source>
</evidence>
<feature type="transmembrane region" description="Helical" evidence="12">
    <location>
        <begin position="69"/>
        <end position="89"/>
    </location>
</feature>
<gene>
    <name evidence="14" type="ORF">O3P69_004691</name>
</gene>
<dbReference type="InterPro" id="IPR001320">
    <property type="entry name" value="Iontro_rcpt_C"/>
</dbReference>
<evidence type="ECO:0000256" key="6">
    <source>
        <dbReference type="ARBA" id="ARBA00023065"/>
    </source>
</evidence>
<evidence type="ECO:0000256" key="7">
    <source>
        <dbReference type="ARBA" id="ARBA00023136"/>
    </source>
</evidence>
<keyword evidence="10" id="KW-1071">Ligand-gated ion channel</keyword>
<keyword evidence="7 12" id="KW-0472">Membrane</keyword>
<evidence type="ECO:0000256" key="12">
    <source>
        <dbReference type="SAM" id="Phobius"/>
    </source>
</evidence>
<organism evidence="14 15">
    <name type="scientific">Scylla paramamosain</name>
    <name type="common">Mud crab</name>
    <dbReference type="NCBI Taxonomy" id="85552"/>
    <lineage>
        <taxon>Eukaryota</taxon>
        <taxon>Metazoa</taxon>
        <taxon>Ecdysozoa</taxon>
        <taxon>Arthropoda</taxon>
        <taxon>Crustacea</taxon>
        <taxon>Multicrustacea</taxon>
        <taxon>Malacostraca</taxon>
        <taxon>Eumalacostraca</taxon>
        <taxon>Eucarida</taxon>
        <taxon>Decapoda</taxon>
        <taxon>Pleocyemata</taxon>
        <taxon>Brachyura</taxon>
        <taxon>Eubrachyura</taxon>
        <taxon>Portunoidea</taxon>
        <taxon>Portunidae</taxon>
        <taxon>Portuninae</taxon>
        <taxon>Scylla</taxon>
    </lineage>
</organism>
<sequence>MQVWALVAAALVLVCVATWFVYRSQDVLQAMKSRKTRDSNSNAWSTSCLWSIYVSLSQSSPWWPEGGALRVVAGTWMLMMLILATVYRSNLKAMLIIPKIRLPFNNMEEMLQTNIPCFVPLGSILHLLMEKAPPKSQLDRLKKQAVIHLDPPQAVRDIITGKYAAITNNHNINYVLNTAFEQVYSTLRISLESLQESGVIRQLYHNILPYAFICLRPESFRRPNNNLRPLELEDFYGVLSIYAGACYTSLLTAYQGEK</sequence>
<evidence type="ECO:0000256" key="5">
    <source>
        <dbReference type="ARBA" id="ARBA00022989"/>
    </source>
</evidence>
<evidence type="ECO:0000256" key="2">
    <source>
        <dbReference type="ARBA" id="ARBA00008685"/>
    </source>
</evidence>
<feature type="domain" description="Ionotropic glutamate receptor C-terminal" evidence="13">
    <location>
        <begin position="2"/>
        <end position="245"/>
    </location>
</feature>
<keyword evidence="9" id="KW-0325">Glycoprotein</keyword>
<dbReference type="GO" id="GO:0015276">
    <property type="term" value="F:ligand-gated monoatomic ion channel activity"/>
    <property type="evidence" value="ECO:0007669"/>
    <property type="project" value="InterPro"/>
</dbReference>
<evidence type="ECO:0000256" key="10">
    <source>
        <dbReference type="ARBA" id="ARBA00023286"/>
    </source>
</evidence>
<evidence type="ECO:0000313" key="14">
    <source>
        <dbReference type="EMBL" id="KAK8397156.1"/>
    </source>
</evidence>
<keyword evidence="3" id="KW-0813">Transport</keyword>
<dbReference type="AlphaFoldDB" id="A0AAW0UBI5"/>